<name>A0A4P8IQ49_9BURK</name>
<keyword evidence="1" id="KW-0732">Signal</keyword>
<dbReference type="EMBL" id="CP040077">
    <property type="protein sequence ID" value="QCP49004.1"/>
    <property type="molecule type" value="Genomic_DNA"/>
</dbReference>
<evidence type="ECO:0000313" key="3">
    <source>
        <dbReference type="Proteomes" id="UP000298656"/>
    </source>
</evidence>
<proteinExistence type="predicted"/>
<evidence type="ECO:0008006" key="4">
    <source>
        <dbReference type="Google" id="ProtNLM"/>
    </source>
</evidence>
<dbReference type="KEGG" id="tvl:FAZ95_07295"/>
<evidence type="ECO:0000256" key="1">
    <source>
        <dbReference type="SAM" id="SignalP"/>
    </source>
</evidence>
<dbReference type="RefSeq" id="WP_137331835.1">
    <property type="nucleotide sequence ID" value="NZ_CP040077.1"/>
</dbReference>
<reference evidence="2 3" key="1">
    <citation type="submission" date="2019-05" db="EMBL/GenBank/DDBJ databases">
        <title>Burkholderia sp. DHOD12, isolated from subtropical forest soil.</title>
        <authorList>
            <person name="Gao Z.-H."/>
            <person name="Qiu L.-H."/>
        </authorList>
    </citation>
    <scope>NUCLEOTIDE SEQUENCE [LARGE SCALE GENOMIC DNA]</scope>
    <source>
        <strain evidence="2 3">DHOD12</strain>
    </source>
</reference>
<organism evidence="2 3">
    <name type="scientific">Trinickia violacea</name>
    <dbReference type="NCBI Taxonomy" id="2571746"/>
    <lineage>
        <taxon>Bacteria</taxon>
        <taxon>Pseudomonadati</taxon>
        <taxon>Pseudomonadota</taxon>
        <taxon>Betaproteobacteria</taxon>
        <taxon>Burkholderiales</taxon>
        <taxon>Burkholderiaceae</taxon>
        <taxon>Trinickia</taxon>
    </lineage>
</organism>
<dbReference type="AlphaFoldDB" id="A0A4P8IQ49"/>
<dbReference type="OrthoDB" id="6213638at2"/>
<dbReference type="PROSITE" id="PS51257">
    <property type="entry name" value="PROKAR_LIPOPROTEIN"/>
    <property type="match status" value="1"/>
</dbReference>
<accession>A0A4P8IQ49</accession>
<gene>
    <name evidence="2" type="ORF">FAZ95_07295</name>
</gene>
<dbReference type="Proteomes" id="UP000298656">
    <property type="component" value="Chromosome 1"/>
</dbReference>
<protein>
    <recommendedName>
        <fullName evidence="4">DUF3304 domain-containing protein</fullName>
    </recommendedName>
</protein>
<feature type="signal peptide" evidence="1">
    <location>
        <begin position="1"/>
        <end position="22"/>
    </location>
</feature>
<feature type="chain" id="PRO_5020192684" description="DUF3304 domain-containing protein" evidence="1">
    <location>
        <begin position="23"/>
        <end position="190"/>
    </location>
</feature>
<sequence>MKNKWSLLICVICVAGMLAGCAQFPSGGRGGPLTETAACTGSINVPYGLVEVTDDSLLKQAVYPAGQGGLCDAKVFKVQQPLTVYRVWDDANQNSQYGRWWSFNPPAGPVNAYRTENAICPEFSALNRVKQCRLKVGAEIVIGPGQSMVCKSNVAYPQSAVNQVFVPNDTRDPSHVKLAVDDCLADATWP</sequence>
<keyword evidence="3" id="KW-1185">Reference proteome</keyword>
<evidence type="ECO:0000313" key="2">
    <source>
        <dbReference type="EMBL" id="QCP49004.1"/>
    </source>
</evidence>